<protein>
    <submittedName>
        <fullName evidence="2">Hydroxylase/desaturase AsaB</fullName>
    </submittedName>
</protein>
<evidence type="ECO:0000313" key="2">
    <source>
        <dbReference type="EMBL" id="WQF90030.1"/>
    </source>
</evidence>
<comment type="similarity">
    <text evidence="1">Belongs to the asaB hydroxylase/desaturase family.</text>
</comment>
<dbReference type="InterPro" id="IPR044053">
    <property type="entry name" value="AsaB-like"/>
</dbReference>
<evidence type="ECO:0000256" key="1">
    <source>
        <dbReference type="ARBA" id="ARBA00023604"/>
    </source>
</evidence>
<dbReference type="PANTHER" id="PTHR34598">
    <property type="entry name" value="BLL6449 PROTEIN"/>
    <property type="match status" value="1"/>
</dbReference>
<dbReference type="PANTHER" id="PTHR34598:SF3">
    <property type="entry name" value="OXIDOREDUCTASE AN1597"/>
    <property type="match status" value="1"/>
</dbReference>
<evidence type="ECO:0000313" key="3">
    <source>
        <dbReference type="Proteomes" id="UP001322277"/>
    </source>
</evidence>
<organism evidence="2 3">
    <name type="scientific">Colletotrichum destructivum</name>
    <dbReference type="NCBI Taxonomy" id="34406"/>
    <lineage>
        <taxon>Eukaryota</taxon>
        <taxon>Fungi</taxon>
        <taxon>Dikarya</taxon>
        <taxon>Ascomycota</taxon>
        <taxon>Pezizomycotina</taxon>
        <taxon>Sordariomycetes</taxon>
        <taxon>Hypocreomycetidae</taxon>
        <taxon>Glomerellales</taxon>
        <taxon>Glomerellaceae</taxon>
        <taxon>Colletotrichum</taxon>
        <taxon>Colletotrichum destructivum species complex</taxon>
    </lineage>
</organism>
<dbReference type="KEGG" id="cdet:87951544"/>
<dbReference type="NCBIfam" id="NF041278">
    <property type="entry name" value="CmcJ_NvfI_EfuI"/>
    <property type="match status" value="1"/>
</dbReference>
<reference evidence="3" key="1">
    <citation type="journal article" date="2023" name="bioRxiv">
        <title>Complete genome of the Medicago anthracnose fungus, Colletotrichum destructivum, reveals a mini-chromosome-like region within a core chromosome.</title>
        <authorList>
            <person name="Lapalu N."/>
            <person name="Simon A."/>
            <person name="Lu A."/>
            <person name="Plaumann P.-L."/>
            <person name="Amselem J."/>
            <person name="Pigne S."/>
            <person name="Auger A."/>
            <person name="Koch C."/>
            <person name="Dallery J.-F."/>
            <person name="O'Connell R.J."/>
        </authorList>
    </citation>
    <scope>NUCLEOTIDE SEQUENCE [LARGE SCALE GENOMIC DNA]</scope>
    <source>
        <strain evidence="3">CBS 520.97</strain>
    </source>
</reference>
<gene>
    <name evidence="2" type="ORF">CDEST_15044</name>
</gene>
<dbReference type="Proteomes" id="UP001322277">
    <property type="component" value="Chromosome 10"/>
</dbReference>
<dbReference type="GO" id="GO:0016491">
    <property type="term" value="F:oxidoreductase activity"/>
    <property type="evidence" value="ECO:0007669"/>
    <property type="project" value="InterPro"/>
</dbReference>
<dbReference type="RefSeq" id="XP_062787251.1">
    <property type="nucleotide sequence ID" value="XM_062931200.1"/>
</dbReference>
<accession>A0AAX4J3M5</accession>
<sequence>MSFRTNGGRLDQLATLQYFQWEEKFTKQKPYALLMKAPDDFPCVNYTYGPGPPEKVEDMRGREDEYTLDSHGFAVRSQVLPVIDFGGKHVEEDYLPMVHQLIHDECGSDAEVFIFDWRLRSSNEEKTKHDATEYVNIADPQLHLRPAIGAHVDQTPAAARRRVFHHMPDRAEHLLKSKRFRIINVWRSIALPVEDHPLACCDGSVVRPEDMVPVDSVRSSFIGESWQTMYRDHYRWYYMSKQTKDEPLLIKIFDSNVAAKAKCCPHTSFKISSAPESAAPRESIEVRALVFTDS</sequence>
<name>A0AAX4J3M5_9PEZI</name>
<proteinExistence type="inferred from homology"/>
<dbReference type="GeneID" id="87951544"/>
<dbReference type="EMBL" id="CP137314">
    <property type="protein sequence ID" value="WQF90030.1"/>
    <property type="molecule type" value="Genomic_DNA"/>
</dbReference>
<dbReference type="AlphaFoldDB" id="A0AAX4J3M5"/>
<keyword evidence="3" id="KW-1185">Reference proteome</keyword>